<organism evidence="2 3">
    <name type="scientific">Rhizobium wuzhouense</name>
    <dbReference type="NCBI Taxonomy" id="1986026"/>
    <lineage>
        <taxon>Bacteria</taxon>
        <taxon>Pseudomonadati</taxon>
        <taxon>Pseudomonadota</taxon>
        <taxon>Alphaproteobacteria</taxon>
        <taxon>Hyphomicrobiales</taxon>
        <taxon>Rhizobiaceae</taxon>
        <taxon>Rhizobium/Agrobacterium group</taxon>
        <taxon>Rhizobium</taxon>
    </lineage>
</organism>
<evidence type="ECO:0000313" key="3">
    <source>
        <dbReference type="Proteomes" id="UP000247536"/>
    </source>
</evidence>
<evidence type="ECO:0000313" key="2">
    <source>
        <dbReference type="EMBL" id="PYB71306.1"/>
    </source>
</evidence>
<evidence type="ECO:0008006" key="4">
    <source>
        <dbReference type="Google" id="ProtNLM"/>
    </source>
</evidence>
<keyword evidence="3" id="KW-1185">Reference proteome</keyword>
<feature type="signal peptide" evidence="1">
    <location>
        <begin position="1"/>
        <end position="25"/>
    </location>
</feature>
<dbReference type="PROSITE" id="PS51318">
    <property type="entry name" value="TAT"/>
    <property type="match status" value="1"/>
</dbReference>
<proteinExistence type="predicted"/>
<protein>
    <recommendedName>
        <fullName evidence="4">Twin-arginine translocation signal domain-containing protein</fullName>
    </recommendedName>
</protein>
<dbReference type="InterPro" id="IPR006311">
    <property type="entry name" value="TAT_signal"/>
</dbReference>
<comment type="caution">
    <text evidence="2">The sequence shown here is derived from an EMBL/GenBank/DDBJ whole genome shotgun (WGS) entry which is preliminary data.</text>
</comment>
<evidence type="ECO:0000256" key="1">
    <source>
        <dbReference type="SAM" id="SignalP"/>
    </source>
</evidence>
<dbReference type="Proteomes" id="UP000247536">
    <property type="component" value="Unassembled WGS sequence"/>
</dbReference>
<name>A0ABX5NMH4_9HYPH</name>
<dbReference type="EMBL" id="QJRY01000007">
    <property type="protein sequence ID" value="PYB71306.1"/>
    <property type="molecule type" value="Genomic_DNA"/>
</dbReference>
<dbReference type="RefSeq" id="WP_110793096.1">
    <property type="nucleotide sequence ID" value="NZ_QJRY01000007.1"/>
</dbReference>
<accession>A0ABX5NMH4</accession>
<reference evidence="2 3" key="1">
    <citation type="submission" date="2018-06" db="EMBL/GenBank/DDBJ databases">
        <title>Rhizobium wuzhouense sp. nov., isolated from roots of Oryza officinalis.</title>
        <authorList>
            <person name="Yuan T."/>
        </authorList>
    </citation>
    <scope>NUCLEOTIDE SEQUENCE [LARGE SCALE GENOMIC DNA]</scope>
    <source>
        <strain evidence="2 3">W44</strain>
    </source>
</reference>
<feature type="chain" id="PRO_5045304204" description="Twin-arginine translocation signal domain-containing protein" evidence="1">
    <location>
        <begin position="26"/>
        <end position="205"/>
    </location>
</feature>
<keyword evidence="1" id="KW-0732">Signal</keyword>
<sequence length="205" mass="22610">MMLSRRAFLTSSAALAIAPALPSIAAPVAAPAEAAPATTIWVGGHDGEFDWRPFDATSREDAARQLLAYHGRDIDLDGRPYTLEDACMSLERAHKMDGLQVDEIRSHHWIRAGFGSFCERCDSECFAFDGARVISGEVVCQECVTITDLLADGDDDDAQERLVEIMIDEECDEGAVFSILVRDNDMSVITPEFWIKCLGEARMYT</sequence>
<gene>
    <name evidence="2" type="ORF">DMY87_18285</name>
</gene>